<comment type="caution">
    <text evidence="1">The sequence shown here is derived from an EMBL/GenBank/DDBJ whole genome shotgun (WGS) entry which is preliminary data.</text>
</comment>
<keyword evidence="2" id="KW-1185">Reference proteome</keyword>
<evidence type="ECO:0000313" key="2">
    <source>
        <dbReference type="Proteomes" id="UP000789595"/>
    </source>
</evidence>
<sequence length="248" mass="27075">MAVLGPLGAAPRRRRSTQGLVLADDERHLAALVLDDDDVLDGARAPADVLHVRRRGLEDRRLLLLEAPPRLRLGLGLGLGREEEGPRLLDGGFIARPAVVPVLGRGAGPPPLVVDVARPRAGVPLGAVRRRHATVEALVRHAAIERREAGIRRLRALLRRERARALRAESLRVEPPMHRLAVGAALRVRVLPYDRRGHVVARTSCESRQEQPSYEWHGVAPRLPLCSTALLGLPLCGSCPTFLGLPLR</sequence>
<name>A0A8J2T1I4_9STRA</name>
<accession>A0A8J2T1I4</accession>
<proteinExistence type="predicted"/>
<dbReference type="AlphaFoldDB" id="A0A8J2T1I4"/>
<dbReference type="Proteomes" id="UP000789595">
    <property type="component" value="Unassembled WGS sequence"/>
</dbReference>
<organism evidence="1 2">
    <name type="scientific">Pelagomonas calceolata</name>
    <dbReference type="NCBI Taxonomy" id="35677"/>
    <lineage>
        <taxon>Eukaryota</taxon>
        <taxon>Sar</taxon>
        <taxon>Stramenopiles</taxon>
        <taxon>Ochrophyta</taxon>
        <taxon>Pelagophyceae</taxon>
        <taxon>Pelagomonadales</taxon>
        <taxon>Pelagomonadaceae</taxon>
        <taxon>Pelagomonas</taxon>
    </lineage>
</organism>
<protein>
    <submittedName>
        <fullName evidence="1">Uncharacterized protein</fullName>
    </submittedName>
</protein>
<gene>
    <name evidence="1" type="ORF">PECAL_6P00460</name>
</gene>
<evidence type="ECO:0000313" key="1">
    <source>
        <dbReference type="EMBL" id="CAH0378461.1"/>
    </source>
</evidence>
<reference evidence="1" key="1">
    <citation type="submission" date="2021-11" db="EMBL/GenBank/DDBJ databases">
        <authorList>
            <consortium name="Genoscope - CEA"/>
            <person name="William W."/>
        </authorList>
    </citation>
    <scope>NUCLEOTIDE SEQUENCE</scope>
</reference>
<dbReference type="EMBL" id="CAKKNE010000006">
    <property type="protein sequence ID" value="CAH0378461.1"/>
    <property type="molecule type" value="Genomic_DNA"/>
</dbReference>